<dbReference type="AlphaFoldDB" id="A0A6B8W2L2"/>
<feature type="transmembrane region" description="Helical" evidence="1">
    <location>
        <begin position="61"/>
        <end position="82"/>
    </location>
</feature>
<keyword evidence="1" id="KW-0812">Transmembrane</keyword>
<sequence length="90" mass="9869">MDPFQIVLLSCGVIMLLSLLAGVALILRSGDFMTRAVTSDLLFYTMIAMYLVWSMDHQTSIAYEIAILAALVAGVLPTISMARMISQGRR</sequence>
<evidence type="ECO:0000313" key="2">
    <source>
        <dbReference type="EMBL" id="QGU06257.1"/>
    </source>
</evidence>
<proteinExistence type="predicted"/>
<dbReference type="Proteomes" id="UP000424462">
    <property type="component" value="Chromosome"/>
</dbReference>
<organism evidence="2 3">
    <name type="scientific">Corynebacterium occultum</name>
    <dbReference type="NCBI Taxonomy" id="2675219"/>
    <lineage>
        <taxon>Bacteria</taxon>
        <taxon>Bacillati</taxon>
        <taxon>Actinomycetota</taxon>
        <taxon>Actinomycetes</taxon>
        <taxon>Mycobacteriales</taxon>
        <taxon>Corynebacteriaceae</taxon>
        <taxon>Corynebacterium</taxon>
    </lineage>
</organism>
<dbReference type="RefSeq" id="WP_156229841.1">
    <property type="nucleotide sequence ID" value="NZ_CP046455.1"/>
</dbReference>
<dbReference type="KEGG" id="cok:COCCU_01480"/>
<keyword evidence="3" id="KW-1185">Reference proteome</keyword>
<dbReference type="EMBL" id="CP046455">
    <property type="protein sequence ID" value="QGU06257.1"/>
    <property type="molecule type" value="Genomic_DNA"/>
</dbReference>
<gene>
    <name evidence="2" type="ORF">COCCU_01480</name>
</gene>
<feature type="transmembrane region" description="Helical" evidence="1">
    <location>
        <begin position="39"/>
        <end position="55"/>
    </location>
</feature>
<accession>A0A6B8W2L2</accession>
<keyword evidence="1" id="KW-0472">Membrane</keyword>
<evidence type="ECO:0000313" key="3">
    <source>
        <dbReference type="Proteomes" id="UP000424462"/>
    </source>
</evidence>
<feature type="transmembrane region" description="Helical" evidence="1">
    <location>
        <begin position="6"/>
        <end position="27"/>
    </location>
</feature>
<keyword evidence="1" id="KW-1133">Transmembrane helix</keyword>
<protein>
    <submittedName>
        <fullName evidence="2">Putative monovalent cation/H+ antiporter subunit F</fullName>
    </submittedName>
</protein>
<reference evidence="2 3" key="1">
    <citation type="submission" date="2019-11" db="EMBL/GenBank/DDBJ databases">
        <title>Complete genome sequence of Corynebacterium kalinowskii 1959, a novel Corynebacterium species isolated from soil of a small paddock in Vilsendorf, Germany.</title>
        <authorList>
            <person name="Schaffert L."/>
            <person name="Ruwe M."/>
            <person name="Milse J."/>
            <person name="Hanuschka K."/>
            <person name="Ortseifen V."/>
            <person name="Droste J."/>
            <person name="Brandt D."/>
            <person name="Schlueter L."/>
            <person name="Kutter Y."/>
            <person name="Vinke S."/>
            <person name="Viehoefer P."/>
            <person name="Jacob L."/>
            <person name="Luebke N.-C."/>
            <person name="Schulte-Berndt E."/>
            <person name="Hain C."/>
            <person name="Linder M."/>
            <person name="Schmidt P."/>
            <person name="Wollenschlaeger L."/>
            <person name="Luttermann T."/>
            <person name="Thieme E."/>
            <person name="Hassa J."/>
            <person name="Haak M."/>
            <person name="Wittchen M."/>
            <person name="Mentz A."/>
            <person name="Persicke M."/>
            <person name="Busche T."/>
            <person name="Ruckert C."/>
        </authorList>
    </citation>
    <scope>NUCLEOTIDE SEQUENCE [LARGE SCALE GENOMIC DNA]</scope>
    <source>
        <strain evidence="2 3">2039</strain>
    </source>
</reference>
<name>A0A6B8W2L2_9CORY</name>
<evidence type="ECO:0000256" key="1">
    <source>
        <dbReference type="SAM" id="Phobius"/>
    </source>
</evidence>